<evidence type="ECO:0000256" key="5">
    <source>
        <dbReference type="ARBA" id="ARBA00022438"/>
    </source>
</evidence>
<dbReference type="PRINTS" id="PR00919">
    <property type="entry name" value="THERMOPTASE"/>
</dbReference>
<gene>
    <name evidence="10" type="ORF">J5W02_03030</name>
</gene>
<comment type="cofactor">
    <cofactor evidence="3">
        <name>Zn(2+)</name>
        <dbReference type="ChEBI" id="CHEBI:29105"/>
    </cofactor>
</comment>
<sequence length="411" mass="46189">MIKEEILRKYARLAVCMGVAVQPGQLLVLTSSVECAYFTRLCVEEAYKAGAGEVLVLWNDEAVTKLAFQNESTETLSRIAPWKIEQKKNCIDQKCCFLYVESATPGLLAEIDGKKLQTVRMAKETAFEPFEYYTVANYGQWSIVAIPTVPWAKKVFPELSDEKALEALWNAVLTSVRVSQDNDPVTEWQRHNEELQHHCDLMNGFRFQSLHFKNGLGTDLTVGLIKDHIWAGGCDKAKNGAVFNPNMPTEEVFTMPDKYRVDGRVYATKPLSYQGKLIENFYLDFQDGKVVSFHAEKEEDTLKNLVGFDEGSSYLGEVALIPHDSPISRLGILFLNTLFDENASCHLALGASYPDNLKNGTELKREELDRLGSNYSKIHCDFMFGSADMEITGTTWDGKQVGVFHSGNFVL</sequence>
<dbReference type="SUPFAM" id="SSF144052">
    <property type="entry name" value="Thermophilic metalloprotease-like"/>
    <property type="match status" value="1"/>
</dbReference>
<protein>
    <submittedName>
        <fullName evidence="10">Aminopeptidase</fullName>
    </submittedName>
</protein>
<keyword evidence="8" id="KW-0378">Hydrolase</keyword>
<keyword evidence="9" id="KW-0482">Metalloprotease</keyword>
<comment type="cofactor">
    <cofactor evidence="2">
        <name>Mg(2+)</name>
        <dbReference type="ChEBI" id="CHEBI:18420"/>
    </cofactor>
</comment>
<keyword evidence="11" id="KW-1185">Reference proteome</keyword>
<dbReference type="Gene3D" id="3.40.1830.10">
    <property type="entry name" value="Thermophilic metalloprotease (M29)"/>
    <property type="match status" value="1"/>
</dbReference>
<keyword evidence="5 10" id="KW-0031">Aminopeptidase</keyword>
<evidence type="ECO:0000256" key="3">
    <source>
        <dbReference type="ARBA" id="ARBA00001947"/>
    </source>
</evidence>
<reference evidence="10 11" key="1">
    <citation type="submission" date="2021-03" db="EMBL/GenBank/DDBJ databases">
        <title>Caproiciproducens sp. nov. isolated from feces of cow.</title>
        <authorList>
            <person name="Choi J.-Y."/>
        </authorList>
    </citation>
    <scope>NUCLEOTIDE SEQUENCE [LARGE SCALE GENOMIC DNA]</scope>
    <source>
        <strain evidence="10 11">AGMB10547</strain>
    </source>
</reference>
<keyword evidence="7" id="KW-0479">Metal-binding</keyword>
<comment type="cofactor">
    <cofactor evidence="1">
        <name>Co(2+)</name>
        <dbReference type="ChEBI" id="CHEBI:48828"/>
    </cofactor>
</comment>
<evidence type="ECO:0000256" key="7">
    <source>
        <dbReference type="ARBA" id="ARBA00022723"/>
    </source>
</evidence>
<comment type="caution">
    <text evidence="10">The sequence shown here is derived from an EMBL/GenBank/DDBJ whole genome shotgun (WGS) entry which is preliminary data.</text>
</comment>
<dbReference type="InterPro" id="IPR000787">
    <property type="entry name" value="Peptidase_M29"/>
</dbReference>
<dbReference type="PANTHER" id="PTHR34448">
    <property type="entry name" value="AMINOPEPTIDASE"/>
    <property type="match status" value="1"/>
</dbReference>
<evidence type="ECO:0000256" key="1">
    <source>
        <dbReference type="ARBA" id="ARBA00001941"/>
    </source>
</evidence>
<dbReference type="EMBL" id="JAGFNZ010000001">
    <property type="protein sequence ID" value="MBW7571779.1"/>
    <property type="molecule type" value="Genomic_DNA"/>
</dbReference>
<dbReference type="Pfam" id="PF02073">
    <property type="entry name" value="Peptidase_M29"/>
    <property type="match status" value="1"/>
</dbReference>
<accession>A0ABS7DKF1</accession>
<evidence type="ECO:0000256" key="2">
    <source>
        <dbReference type="ARBA" id="ARBA00001946"/>
    </source>
</evidence>
<dbReference type="GO" id="GO:0004177">
    <property type="term" value="F:aminopeptidase activity"/>
    <property type="evidence" value="ECO:0007669"/>
    <property type="project" value="UniProtKB-KW"/>
</dbReference>
<dbReference type="RefSeq" id="WP_219964165.1">
    <property type="nucleotide sequence ID" value="NZ_JAGFNZ010000001.1"/>
</dbReference>
<evidence type="ECO:0000313" key="10">
    <source>
        <dbReference type="EMBL" id="MBW7571779.1"/>
    </source>
</evidence>
<dbReference type="Proteomes" id="UP000719942">
    <property type="component" value="Unassembled WGS sequence"/>
</dbReference>
<organism evidence="10 11">
    <name type="scientific">Caproiciproducens faecalis</name>
    <dbReference type="NCBI Taxonomy" id="2820301"/>
    <lineage>
        <taxon>Bacteria</taxon>
        <taxon>Bacillati</taxon>
        <taxon>Bacillota</taxon>
        <taxon>Clostridia</taxon>
        <taxon>Eubacteriales</taxon>
        <taxon>Acutalibacteraceae</taxon>
        <taxon>Caproiciproducens</taxon>
    </lineage>
</organism>
<evidence type="ECO:0000256" key="6">
    <source>
        <dbReference type="ARBA" id="ARBA00022670"/>
    </source>
</evidence>
<evidence type="ECO:0000256" key="8">
    <source>
        <dbReference type="ARBA" id="ARBA00022801"/>
    </source>
</evidence>
<dbReference type="InterPro" id="IPR052170">
    <property type="entry name" value="M29_Exopeptidase"/>
</dbReference>
<keyword evidence="6" id="KW-0645">Protease</keyword>
<evidence type="ECO:0000256" key="9">
    <source>
        <dbReference type="ARBA" id="ARBA00023049"/>
    </source>
</evidence>
<proteinExistence type="inferred from homology"/>
<dbReference type="PANTHER" id="PTHR34448:SF3">
    <property type="entry name" value="AMINOPEPTIDASE AMPS"/>
    <property type="match status" value="1"/>
</dbReference>
<evidence type="ECO:0000256" key="4">
    <source>
        <dbReference type="ARBA" id="ARBA00008236"/>
    </source>
</evidence>
<evidence type="ECO:0000313" key="11">
    <source>
        <dbReference type="Proteomes" id="UP000719942"/>
    </source>
</evidence>
<name>A0ABS7DKF1_9FIRM</name>
<dbReference type="InterPro" id="IPR035097">
    <property type="entry name" value="M29_N-terminal"/>
</dbReference>
<comment type="similarity">
    <text evidence="4">Belongs to the peptidase M29 family.</text>
</comment>